<feature type="transmembrane region" description="Helical" evidence="2">
    <location>
        <begin position="120"/>
        <end position="140"/>
    </location>
</feature>
<feature type="region of interest" description="Disordered" evidence="1">
    <location>
        <begin position="85"/>
        <end position="112"/>
    </location>
</feature>
<keyword evidence="2" id="KW-0812">Transmembrane</keyword>
<proteinExistence type="predicted"/>
<keyword evidence="4" id="KW-1185">Reference proteome</keyword>
<evidence type="ECO:0000256" key="1">
    <source>
        <dbReference type="SAM" id="MobiDB-lite"/>
    </source>
</evidence>
<dbReference type="AlphaFoldDB" id="A0ABD5UCE2"/>
<protein>
    <submittedName>
        <fullName evidence="3">Uncharacterized protein</fullName>
    </submittedName>
</protein>
<name>A0ABD5UCE2_9EURY</name>
<dbReference type="EMBL" id="JBHSXM010000003">
    <property type="protein sequence ID" value="MFC6838011.1"/>
    <property type="molecule type" value="Genomic_DNA"/>
</dbReference>
<evidence type="ECO:0000313" key="4">
    <source>
        <dbReference type="Proteomes" id="UP001596406"/>
    </source>
</evidence>
<dbReference type="Proteomes" id="UP001596406">
    <property type="component" value="Unassembled WGS sequence"/>
</dbReference>
<sequence>MVETVPLRLVPTTDGNTVRLVGTAGDGRWMYATRLEGVEATLRAVVDIDALPAGTDVGELKATSRNADGFRIVLSRAAAAAVVGDTPESVSGHGSTARAGPRARRRPSSGRPFERSVTTLVGYSLPATIAVAVAMLLELVQWTVRRA</sequence>
<reference evidence="3 4" key="1">
    <citation type="journal article" date="2019" name="Int. J. Syst. Evol. Microbiol.">
        <title>The Global Catalogue of Microorganisms (GCM) 10K type strain sequencing project: providing services to taxonomists for standard genome sequencing and annotation.</title>
        <authorList>
            <consortium name="The Broad Institute Genomics Platform"/>
            <consortium name="The Broad Institute Genome Sequencing Center for Infectious Disease"/>
            <person name="Wu L."/>
            <person name="Ma J."/>
        </authorList>
    </citation>
    <scope>NUCLEOTIDE SEQUENCE [LARGE SCALE GENOMIC DNA]</scope>
    <source>
        <strain evidence="3 4">PSRA2</strain>
    </source>
</reference>
<gene>
    <name evidence="3" type="ORF">ACFQHK_16135</name>
</gene>
<organism evidence="3 4">
    <name type="scientific">Halomarina ordinaria</name>
    <dbReference type="NCBI Taxonomy" id="3033939"/>
    <lineage>
        <taxon>Archaea</taxon>
        <taxon>Methanobacteriati</taxon>
        <taxon>Methanobacteriota</taxon>
        <taxon>Stenosarchaea group</taxon>
        <taxon>Halobacteria</taxon>
        <taxon>Halobacteriales</taxon>
        <taxon>Natronomonadaceae</taxon>
        <taxon>Halomarina</taxon>
    </lineage>
</organism>
<evidence type="ECO:0000256" key="2">
    <source>
        <dbReference type="SAM" id="Phobius"/>
    </source>
</evidence>
<accession>A0ABD5UCE2</accession>
<keyword evidence="2" id="KW-1133">Transmembrane helix</keyword>
<keyword evidence="2" id="KW-0472">Membrane</keyword>
<dbReference type="RefSeq" id="WP_304449731.1">
    <property type="nucleotide sequence ID" value="NZ_JARRAH010000003.1"/>
</dbReference>
<evidence type="ECO:0000313" key="3">
    <source>
        <dbReference type="EMBL" id="MFC6838011.1"/>
    </source>
</evidence>
<comment type="caution">
    <text evidence="3">The sequence shown here is derived from an EMBL/GenBank/DDBJ whole genome shotgun (WGS) entry which is preliminary data.</text>
</comment>